<gene>
    <name evidence="3" type="ordered locus">Namu_1878</name>
</gene>
<dbReference type="EMBL" id="CP001737">
    <property type="protein sequence ID" value="ACV78267.1"/>
    <property type="molecule type" value="Genomic_DNA"/>
</dbReference>
<dbReference type="KEGG" id="nml:Namu_1878"/>
<dbReference type="FunCoup" id="C8XH61">
    <property type="interactions" value="204"/>
</dbReference>
<dbReference type="Proteomes" id="UP000002218">
    <property type="component" value="Chromosome"/>
</dbReference>
<evidence type="ECO:0000256" key="1">
    <source>
        <dbReference type="ARBA" id="ARBA00022603"/>
    </source>
</evidence>
<evidence type="ECO:0000256" key="2">
    <source>
        <dbReference type="ARBA" id="ARBA00022679"/>
    </source>
</evidence>
<dbReference type="PANTHER" id="PTHR43542:SF1">
    <property type="entry name" value="METHYLTRANSFERASE"/>
    <property type="match status" value="1"/>
</dbReference>
<dbReference type="GO" id="GO:0008168">
    <property type="term" value="F:methyltransferase activity"/>
    <property type="evidence" value="ECO:0007669"/>
    <property type="project" value="UniProtKB-KW"/>
</dbReference>
<accession>C8XH61</accession>
<dbReference type="InterPro" id="IPR029063">
    <property type="entry name" value="SAM-dependent_MTases_sf"/>
</dbReference>
<reference evidence="4" key="1">
    <citation type="submission" date="2009-09" db="EMBL/GenBank/DDBJ databases">
        <title>The complete genome of Nakamurella multipartita DSM 44233.</title>
        <authorList>
            <consortium name="US DOE Joint Genome Institute (JGI-PGF)"/>
            <person name="Lucas S."/>
            <person name="Copeland A."/>
            <person name="Lapidus A."/>
            <person name="Glavina del Rio T."/>
            <person name="Dalin E."/>
            <person name="Tice H."/>
            <person name="Bruce D."/>
            <person name="Goodwin L."/>
            <person name="Pitluck S."/>
            <person name="Kyrpides N."/>
            <person name="Mavromatis K."/>
            <person name="Ivanova N."/>
            <person name="Ovchinnikova G."/>
            <person name="Sims D."/>
            <person name="Meincke L."/>
            <person name="Brettin T."/>
            <person name="Detter J.C."/>
            <person name="Han C."/>
            <person name="Larimer F."/>
            <person name="Land M."/>
            <person name="Hauser L."/>
            <person name="Markowitz V."/>
            <person name="Cheng J.-F."/>
            <person name="Hugenholtz P."/>
            <person name="Woyke T."/>
            <person name="Wu D."/>
            <person name="Klenk H.-P."/>
            <person name="Eisen J.A."/>
        </authorList>
    </citation>
    <scope>NUCLEOTIDE SEQUENCE [LARGE SCALE GENOMIC DNA]</scope>
    <source>
        <strain evidence="4">ATCC 700099 / DSM 44233 / CIP 104796 / JCM 9543 / NBRC 105858 / Y-104</strain>
    </source>
</reference>
<keyword evidence="4" id="KW-1185">Reference proteome</keyword>
<dbReference type="Pfam" id="PF03602">
    <property type="entry name" value="Cons_hypoth95"/>
    <property type="match status" value="1"/>
</dbReference>
<proteinExistence type="predicted"/>
<dbReference type="eggNOG" id="COG0742">
    <property type="taxonomic scope" value="Bacteria"/>
</dbReference>
<reference evidence="3 4" key="2">
    <citation type="journal article" date="2010" name="Stand. Genomic Sci.">
        <title>Complete genome sequence of Nakamurella multipartita type strain (Y-104).</title>
        <authorList>
            <person name="Tice H."/>
            <person name="Mayilraj S."/>
            <person name="Sims D."/>
            <person name="Lapidus A."/>
            <person name="Nolan M."/>
            <person name="Lucas S."/>
            <person name="Glavina Del Rio T."/>
            <person name="Copeland A."/>
            <person name="Cheng J.F."/>
            <person name="Meincke L."/>
            <person name="Bruce D."/>
            <person name="Goodwin L."/>
            <person name="Pitluck S."/>
            <person name="Ivanova N."/>
            <person name="Mavromatis K."/>
            <person name="Ovchinnikova G."/>
            <person name="Pati A."/>
            <person name="Chen A."/>
            <person name="Palaniappan K."/>
            <person name="Land M."/>
            <person name="Hauser L."/>
            <person name="Chang Y.J."/>
            <person name="Jeffries C.D."/>
            <person name="Detter J.C."/>
            <person name="Brettin T."/>
            <person name="Rohde M."/>
            <person name="Goker M."/>
            <person name="Bristow J."/>
            <person name="Eisen J.A."/>
            <person name="Markowitz V."/>
            <person name="Hugenholtz P."/>
            <person name="Kyrpides N.C."/>
            <person name="Klenk H.P."/>
            <person name="Chen F."/>
        </authorList>
    </citation>
    <scope>NUCLEOTIDE SEQUENCE [LARGE SCALE GENOMIC DNA]</scope>
    <source>
        <strain evidence="4">ATCC 700099 / DSM 44233 / CIP 104796 / JCM 9543 / NBRC 105858 / Y-104</strain>
    </source>
</reference>
<evidence type="ECO:0000313" key="3">
    <source>
        <dbReference type="EMBL" id="ACV78267.1"/>
    </source>
</evidence>
<name>C8XH61_NAKMY</name>
<dbReference type="InParanoid" id="C8XH61"/>
<dbReference type="HOGENOM" id="CLU_075826_1_0_11"/>
<dbReference type="SUPFAM" id="SSF53335">
    <property type="entry name" value="S-adenosyl-L-methionine-dependent methyltransferases"/>
    <property type="match status" value="1"/>
</dbReference>
<dbReference type="GO" id="GO:0003676">
    <property type="term" value="F:nucleic acid binding"/>
    <property type="evidence" value="ECO:0007669"/>
    <property type="project" value="InterPro"/>
</dbReference>
<keyword evidence="1 3" id="KW-0489">Methyltransferase</keyword>
<dbReference type="PIRSF" id="PIRSF004553">
    <property type="entry name" value="CHP00095"/>
    <property type="match status" value="1"/>
</dbReference>
<evidence type="ECO:0000313" key="4">
    <source>
        <dbReference type="Proteomes" id="UP000002218"/>
    </source>
</evidence>
<dbReference type="CDD" id="cd02440">
    <property type="entry name" value="AdoMet_MTases"/>
    <property type="match status" value="1"/>
</dbReference>
<organism evidence="3 4">
    <name type="scientific">Nakamurella multipartita (strain ATCC 700099 / DSM 44233 / CIP 104796 / JCM 9543 / NBRC 105858 / Y-104)</name>
    <name type="common">Microsphaera multipartita</name>
    <dbReference type="NCBI Taxonomy" id="479431"/>
    <lineage>
        <taxon>Bacteria</taxon>
        <taxon>Bacillati</taxon>
        <taxon>Actinomycetota</taxon>
        <taxon>Actinomycetes</taxon>
        <taxon>Nakamurellales</taxon>
        <taxon>Nakamurellaceae</taxon>
        <taxon>Nakamurella</taxon>
    </lineage>
</organism>
<dbReference type="InterPro" id="IPR002052">
    <property type="entry name" value="DNA_methylase_N6_adenine_CS"/>
</dbReference>
<dbReference type="OrthoDB" id="9803017at2"/>
<dbReference type="NCBIfam" id="TIGR00095">
    <property type="entry name" value="16S rRNA (guanine(966)-N(2))-methyltransferase RsmD"/>
    <property type="match status" value="1"/>
</dbReference>
<sequence length="189" mass="19586">MTRIVAGRWRGRRLVVPKGVGTRPSAERVREALAGSLQATGGLVGARVLDLWAGTGALGLELASRGASSAVFVEKDRSALATLRTNVDTLHEDGGPTLTVLAADVTAPALTARLGGPFDIVLADPPYDLDGASVRGVLAALVAGGVLADHADLIVERSARSGEVSWPEPLTAVRVRKYGDTLLCYGRAP</sequence>
<dbReference type="PROSITE" id="PS00092">
    <property type="entry name" value="N6_MTASE"/>
    <property type="match status" value="1"/>
</dbReference>
<dbReference type="PANTHER" id="PTHR43542">
    <property type="entry name" value="METHYLTRANSFERASE"/>
    <property type="match status" value="1"/>
</dbReference>
<dbReference type="InterPro" id="IPR004398">
    <property type="entry name" value="RNA_MeTrfase_RsmD"/>
</dbReference>
<dbReference type="GO" id="GO:0031167">
    <property type="term" value="P:rRNA methylation"/>
    <property type="evidence" value="ECO:0007669"/>
    <property type="project" value="InterPro"/>
</dbReference>
<keyword evidence="2 3" id="KW-0808">Transferase</keyword>
<dbReference type="STRING" id="479431.Namu_1878"/>
<dbReference type="Gene3D" id="3.40.50.150">
    <property type="entry name" value="Vaccinia Virus protein VP39"/>
    <property type="match status" value="1"/>
</dbReference>
<dbReference type="AlphaFoldDB" id="C8XH61"/>
<dbReference type="RefSeq" id="WP_015747168.1">
    <property type="nucleotide sequence ID" value="NC_013235.1"/>
</dbReference>
<protein>
    <submittedName>
        <fullName evidence="3">Methyltransferase</fullName>
    </submittedName>
</protein>